<dbReference type="EMBL" id="JABFUD020000002">
    <property type="protein sequence ID" value="KAI5082762.1"/>
    <property type="molecule type" value="Genomic_DNA"/>
</dbReference>
<protein>
    <submittedName>
        <fullName evidence="2">Uncharacterized protein</fullName>
    </submittedName>
</protein>
<keyword evidence="3" id="KW-1185">Reference proteome</keyword>
<gene>
    <name evidence="2" type="ORF">GOP47_0002505</name>
</gene>
<dbReference type="AlphaFoldDB" id="A0A9D4ZRB3"/>
<comment type="caution">
    <text evidence="2">The sequence shown here is derived from an EMBL/GenBank/DDBJ whole genome shotgun (WGS) entry which is preliminary data.</text>
</comment>
<dbReference type="Proteomes" id="UP000886520">
    <property type="component" value="Chromosome 3"/>
</dbReference>
<organism evidence="2 3">
    <name type="scientific">Adiantum capillus-veneris</name>
    <name type="common">Maidenhair fern</name>
    <dbReference type="NCBI Taxonomy" id="13818"/>
    <lineage>
        <taxon>Eukaryota</taxon>
        <taxon>Viridiplantae</taxon>
        <taxon>Streptophyta</taxon>
        <taxon>Embryophyta</taxon>
        <taxon>Tracheophyta</taxon>
        <taxon>Polypodiopsida</taxon>
        <taxon>Polypodiidae</taxon>
        <taxon>Polypodiales</taxon>
        <taxon>Pteridineae</taxon>
        <taxon>Pteridaceae</taxon>
        <taxon>Vittarioideae</taxon>
        <taxon>Adiantum</taxon>
    </lineage>
</organism>
<name>A0A9D4ZRB3_ADICA</name>
<evidence type="ECO:0000256" key="1">
    <source>
        <dbReference type="SAM" id="MobiDB-lite"/>
    </source>
</evidence>
<accession>A0A9D4ZRB3</accession>
<feature type="region of interest" description="Disordered" evidence="1">
    <location>
        <begin position="1"/>
        <end position="21"/>
    </location>
</feature>
<reference evidence="2" key="1">
    <citation type="submission" date="2021-01" db="EMBL/GenBank/DDBJ databases">
        <title>Adiantum capillus-veneris genome.</title>
        <authorList>
            <person name="Fang Y."/>
            <person name="Liao Q."/>
        </authorList>
    </citation>
    <scope>NUCLEOTIDE SEQUENCE</scope>
    <source>
        <strain evidence="2">H3</strain>
        <tissue evidence="2">Leaf</tissue>
    </source>
</reference>
<evidence type="ECO:0000313" key="3">
    <source>
        <dbReference type="Proteomes" id="UP000886520"/>
    </source>
</evidence>
<sequence length="72" mass="8065">MLAPRKRKMDERIQHQRQGRGRGVATLKGCWEASLQKALSKLALIKQSPVQESGKWKRRGGAYVEGEGAAYL</sequence>
<proteinExistence type="predicted"/>
<evidence type="ECO:0000313" key="2">
    <source>
        <dbReference type="EMBL" id="KAI5082762.1"/>
    </source>
</evidence>